<dbReference type="AlphaFoldDB" id="A0A820S898"/>
<name>A0A820S898_9BILA</name>
<proteinExistence type="predicted"/>
<comment type="caution">
    <text evidence="1">The sequence shown here is derived from an EMBL/GenBank/DDBJ whole genome shotgun (WGS) entry which is preliminary data.</text>
</comment>
<organism evidence="1 2">
    <name type="scientific">Adineta steineri</name>
    <dbReference type="NCBI Taxonomy" id="433720"/>
    <lineage>
        <taxon>Eukaryota</taxon>
        <taxon>Metazoa</taxon>
        <taxon>Spiralia</taxon>
        <taxon>Gnathifera</taxon>
        <taxon>Rotifera</taxon>
        <taxon>Eurotatoria</taxon>
        <taxon>Bdelloidea</taxon>
        <taxon>Adinetida</taxon>
        <taxon>Adinetidae</taxon>
        <taxon>Adineta</taxon>
    </lineage>
</organism>
<dbReference type="EMBL" id="CAJOBB010031215">
    <property type="protein sequence ID" value="CAF4448975.1"/>
    <property type="molecule type" value="Genomic_DNA"/>
</dbReference>
<gene>
    <name evidence="1" type="ORF">KXQ929_LOCUS53837</name>
</gene>
<protein>
    <submittedName>
        <fullName evidence="1">Uncharacterized protein</fullName>
    </submittedName>
</protein>
<evidence type="ECO:0000313" key="2">
    <source>
        <dbReference type="Proteomes" id="UP000663868"/>
    </source>
</evidence>
<evidence type="ECO:0000313" key="1">
    <source>
        <dbReference type="EMBL" id="CAF4448975.1"/>
    </source>
</evidence>
<reference evidence="1" key="1">
    <citation type="submission" date="2021-02" db="EMBL/GenBank/DDBJ databases">
        <authorList>
            <person name="Nowell W R."/>
        </authorList>
    </citation>
    <scope>NUCLEOTIDE SEQUENCE</scope>
</reference>
<sequence>MSHEILRTLDERKHQRWLLFARNDAESLGKNMISFLPCTNYQFFDIHNSATEIICSTIEQMITTYTQLYIVFAWPLEQVLLDDNSDLAFKQHEEIMCSTLSLILQTIHTKSPPFHHVFVTFHNAM</sequence>
<dbReference type="Proteomes" id="UP000663868">
    <property type="component" value="Unassembled WGS sequence"/>
</dbReference>
<accession>A0A820S898</accession>